<name>A0ACC3SRU7_LIPKO</name>
<keyword evidence="2" id="KW-1185">Reference proteome</keyword>
<organism evidence="1 2">
    <name type="scientific">Lipomyces kononenkoae</name>
    <name type="common">Yeast</name>
    <dbReference type="NCBI Taxonomy" id="34357"/>
    <lineage>
        <taxon>Eukaryota</taxon>
        <taxon>Fungi</taxon>
        <taxon>Dikarya</taxon>
        <taxon>Ascomycota</taxon>
        <taxon>Saccharomycotina</taxon>
        <taxon>Lipomycetes</taxon>
        <taxon>Lipomycetales</taxon>
        <taxon>Lipomycetaceae</taxon>
        <taxon>Lipomyces</taxon>
    </lineage>
</organism>
<protein>
    <submittedName>
        <fullName evidence="1">Uncharacterized protein</fullName>
    </submittedName>
</protein>
<proteinExistence type="predicted"/>
<gene>
    <name evidence="1" type="ORF">V1525DRAFT_350354</name>
</gene>
<accession>A0ACC3SRU7</accession>
<evidence type="ECO:0000313" key="2">
    <source>
        <dbReference type="Proteomes" id="UP001433508"/>
    </source>
</evidence>
<sequence>MVGVPGGSRGCDNCRKRKVKCDETFPKCLRCINANRDCGGPRMGVVFRKQRIGVRGKLLSGSDASERAPVAHPNPDNDQVTRRKLLLTDKRTNTNSPNEENKVRTLPRVLFERAIEKQLRAFCSNSLPRELVLFPDYDLYNYCINVFLDRFSAPTTWHQSTYFVERRDGSTFSQMLPQFALSPVPSATTFAARALVISHCGSMFQDHDIAVIASNWYVQALKYQKELVNIVVSDSESSVWLNNGTSDGASNTLAPVEELSSSPSSDTPGTGTTLTRSSYHDLMQWAGSETQSVPKPNNFDFLLPENSSMPLRMPVRTAEMNVRSMKGNMMSYEDDAIMAGMLLTTYEVLNCSTDSAWIGLLSGASELMRLRGSQACQFGVMNALFQSVRGMLATHALARRKKTFFNDADWKTVPWEFSKKSVNQCLLDLVLEVPEYEEIVERAMVYTFDVNDHDPDDDAVDPTARKPRLRKKYRTRSVWMELGETHKRLKDLETRFDKWFKEYSEGAQDYARKHLHLSPTVSFDVGTAAPIVSQARCPATMSDNEYVATHFFRPVVNYTTLDDARMVTTYYAVRVIVAYLQLLTATFEYLDFDAPADVVQSDPVLMEYVDSRFRCILHAVRIICCSYNYVIQVSNAAAISIIFPLRVAHYSIQDTLERGWVWNELRRMHDMGIRVSTVAPTRNQADQFSSEWKKFKGLDVCPGCGEHIRPLIA</sequence>
<reference evidence="2" key="1">
    <citation type="journal article" date="2024" name="Front. Bioeng. Biotechnol.">
        <title>Genome-scale model development and genomic sequencing of the oleaginous clade Lipomyces.</title>
        <authorList>
            <person name="Czajka J.J."/>
            <person name="Han Y."/>
            <person name="Kim J."/>
            <person name="Mondo S.J."/>
            <person name="Hofstad B.A."/>
            <person name="Robles A."/>
            <person name="Haridas S."/>
            <person name="Riley R."/>
            <person name="LaButti K."/>
            <person name="Pangilinan J."/>
            <person name="Andreopoulos W."/>
            <person name="Lipzen A."/>
            <person name="Yan J."/>
            <person name="Wang M."/>
            <person name="Ng V."/>
            <person name="Grigoriev I.V."/>
            <person name="Spatafora J.W."/>
            <person name="Magnuson J.K."/>
            <person name="Baker S.E."/>
            <person name="Pomraning K.R."/>
        </authorList>
    </citation>
    <scope>NUCLEOTIDE SEQUENCE [LARGE SCALE GENOMIC DNA]</scope>
    <source>
        <strain evidence="2">CBS 7786</strain>
    </source>
</reference>
<comment type="caution">
    <text evidence="1">The sequence shown here is derived from an EMBL/GenBank/DDBJ whole genome shotgun (WGS) entry which is preliminary data.</text>
</comment>
<dbReference type="Proteomes" id="UP001433508">
    <property type="component" value="Unassembled WGS sequence"/>
</dbReference>
<evidence type="ECO:0000313" key="1">
    <source>
        <dbReference type="EMBL" id="KAK9234360.1"/>
    </source>
</evidence>
<dbReference type="EMBL" id="MU971484">
    <property type="protein sequence ID" value="KAK9234360.1"/>
    <property type="molecule type" value="Genomic_DNA"/>
</dbReference>